<evidence type="ECO:0000313" key="5">
    <source>
        <dbReference type="Proteomes" id="UP001165063"/>
    </source>
</evidence>
<comment type="caution">
    <text evidence="4">The sequence shown here is derived from an EMBL/GenBank/DDBJ whole genome shotgun (WGS) entry which is preliminary data.</text>
</comment>
<dbReference type="InterPro" id="IPR036291">
    <property type="entry name" value="NAD(P)-bd_dom_sf"/>
</dbReference>
<keyword evidence="5" id="KW-1185">Reference proteome</keyword>
<evidence type="ECO:0000256" key="2">
    <source>
        <dbReference type="ARBA" id="ARBA00023002"/>
    </source>
</evidence>
<dbReference type="Pfam" id="PF00107">
    <property type="entry name" value="ADH_zinc_N"/>
    <property type="match status" value="1"/>
</dbReference>
<keyword evidence="1" id="KW-0521">NADP</keyword>
<dbReference type="Gene3D" id="3.40.50.720">
    <property type="entry name" value="NAD(P)-binding Rossmann-like Domain"/>
    <property type="match status" value="1"/>
</dbReference>
<organism evidence="4 5">
    <name type="scientific">Ambrosiozyma monospora</name>
    <name type="common">Yeast</name>
    <name type="synonym">Endomycopsis monosporus</name>
    <dbReference type="NCBI Taxonomy" id="43982"/>
    <lineage>
        <taxon>Eukaryota</taxon>
        <taxon>Fungi</taxon>
        <taxon>Dikarya</taxon>
        <taxon>Ascomycota</taxon>
        <taxon>Saccharomycotina</taxon>
        <taxon>Pichiomycetes</taxon>
        <taxon>Pichiales</taxon>
        <taxon>Pichiaceae</taxon>
        <taxon>Ambrosiozyma</taxon>
    </lineage>
</organism>
<evidence type="ECO:0000313" key="4">
    <source>
        <dbReference type="EMBL" id="GME77424.1"/>
    </source>
</evidence>
<dbReference type="GO" id="GO:0006631">
    <property type="term" value="P:fatty acid metabolic process"/>
    <property type="evidence" value="ECO:0007669"/>
    <property type="project" value="TreeGrafter"/>
</dbReference>
<dbReference type="Gene3D" id="3.90.180.10">
    <property type="entry name" value="Medium-chain alcohol dehydrogenases, catalytic domain"/>
    <property type="match status" value="1"/>
</dbReference>
<dbReference type="EMBL" id="BSXU01012540">
    <property type="protein sequence ID" value="GME77424.1"/>
    <property type="molecule type" value="Genomic_DNA"/>
</dbReference>
<dbReference type="AlphaFoldDB" id="A0A9W6T6K5"/>
<dbReference type="InterPro" id="IPR051034">
    <property type="entry name" value="Mito_Enoyl-ACP_Reductase"/>
</dbReference>
<dbReference type="GO" id="GO:0016491">
    <property type="term" value="F:oxidoreductase activity"/>
    <property type="evidence" value="ECO:0007669"/>
    <property type="project" value="UniProtKB-KW"/>
</dbReference>
<dbReference type="PANTHER" id="PTHR43981:SF2">
    <property type="entry name" value="ENOYL-[ACYL-CARRIER-PROTEIN] REDUCTASE, MITOCHONDRIAL"/>
    <property type="match status" value="1"/>
</dbReference>
<dbReference type="SUPFAM" id="SSF51735">
    <property type="entry name" value="NAD(P)-binding Rossmann-fold domains"/>
    <property type="match status" value="1"/>
</dbReference>
<gene>
    <name evidence="4" type="ORF">Amon01_000965800</name>
</gene>
<protein>
    <submittedName>
        <fullName evidence="4">Unnamed protein product</fullName>
    </submittedName>
</protein>
<dbReference type="GO" id="GO:0005739">
    <property type="term" value="C:mitochondrion"/>
    <property type="evidence" value="ECO:0007669"/>
    <property type="project" value="TreeGrafter"/>
</dbReference>
<dbReference type="Proteomes" id="UP001165063">
    <property type="component" value="Unassembled WGS sequence"/>
</dbReference>
<proteinExistence type="predicted"/>
<name>A0A9W6T6K5_AMBMO</name>
<keyword evidence="2" id="KW-0560">Oxidoreductase</keyword>
<feature type="domain" description="Alcohol dehydrogenase-like C-terminal" evidence="3">
    <location>
        <begin position="64"/>
        <end position="174"/>
    </location>
</feature>
<evidence type="ECO:0000259" key="3">
    <source>
        <dbReference type="Pfam" id="PF00107"/>
    </source>
</evidence>
<dbReference type="InterPro" id="IPR013149">
    <property type="entry name" value="ADH-like_C"/>
</dbReference>
<dbReference type="CDD" id="cd08290">
    <property type="entry name" value="ETR"/>
    <property type="match status" value="1"/>
</dbReference>
<reference evidence="4" key="1">
    <citation type="submission" date="2023-04" db="EMBL/GenBank/DDBJ databases">
        <title>Ambrosiozyma monospora NBRC 1965.</title>
        <authorList>
            <person name="Ichikawa N."/>
            <person name="Sato H."/>
            <person name="Tonouchi N."/>
        </authorList>
    </citation>
    <scope>NUCLEOTIDE SEQUENCE</scope>
    <source>
        <strain evidence="4">NBRC 1965</strain>
    </source>
</reference>
<dbReference type="PANTHER" id="PTHR43981">
    <property type="entry name" value="ENOYL-[ACYL-CARRIER-PROTEIN] REDUCTASE, MITOCHONDRIAL"/>
    <property type="match status" value="1"/>
</dbReference>
<accession>A0A9W6T6K5</accession>
<evidence type="ECO:0000256" key="1">
    <source>
        <dbReference type="ARBA" id="ARBA00022857"/>
    </source>
</evidence>
<sequence length="201" mass="22394">MKDYSNHALTDAENLTKLPNDGKLSVAEAATITVNPSSAYQMLTLYVDLKPGDWFIQNGGNSQVGRAAIQIGKKLGLKSISVVRDRSDLKELKEELTKLGATHVITEEENGNREFGKTIKQWTEGKPIKLGLNCIGGSNLTNMARKLGKDATLLTYGAMSLKPVSLPTSLFIFKCQYFYNQLTQLLLRFWDCFVDRKSLEE</sequence>
<dbReference type="OrthoDB" id="7482721at2759"/>